<dbReference type="AlphaFoldDB" id="A0A6I6K2V5"/>
<dbReference type="PANTHER" id="PTHR43798">
    <property type="entry name" value="MONOACYLGLYCEROL LIPASE"/>
    <property type="match status" value="1"/>
</dbReference>
<evidence type="ECO:0000313" key="4">
    <source>
        <dbReference type="Proteomes" id="UP000428260"/>
    </source>
</evidence>
<dbReference type="RefSeq" id="WP_158870145.1">
    <property type="nucleotide sequence ID" value="NZ_CP046401.1"/>
</dbReference>
<accession>A0A6I6K2V5</accession>
<dbReference type="GO" id="GO:0016787">
    <property type="term" value="F:hydrolase activity"/>
    <property type="evidence" value="ECO:0007669"/>
    <property type="project" value="UniProtKB-KW"/>
</dbReference>
<organism evidence="3 4">
    <name type="scientific">Maribellus comscasis</name>
    <dbReference type="NCBI Taxonomy" id="2681766"/>
    <lineage>
        <taxon>Bacteria</taxon>
        <taxon>Pseudomonadati</taxon>
        <taxon>Bacteroidota</taxon>
        <taxon>Bacteroidia</taxon>
        <taxon>Marinilabiliales</taxon>
        <taxon>Prolixibacteraceae</taxon>
        <taxon>Maribellus</taxon>
    </lineage>
</organism>
<dbReference type="GO" id="GO:0016020">
    <property type="term" value="C:membrane"/>
    <property type="evidence" value="ECO:0007669"/>
    <property type="project" value="TreeGrafter"/>
</dbReference>
<dbReference type="PRINTS" id="PR00111">
    <property type="entry name" value="ABHYDROLASE"/>
</dbReference>
<dbReference type="InterPro" id="IPR000073">
    <property type="entry name" value="AB_hydrolase_1"/>
</dbReference>
<evidence type="ECO:0000256" key="1">
    <source>
        <dbReference type="ARBA" id="ARBA00022801"/>
    </source>
</evidence>
<dbReference type="Proteomes" id="UP000428260">
    <property type="component" value="Chromosome"/>
</dbReference>
<keyword evidence="1 3" id="KW-0378">Hydrolase</keyword>
<name>A0A6I6K2V5_9BACT</name>
<protein>
    <submittedName>
        <fullName evidence="3">Alpha/beta fold hydrolase</fullName>
    </submittedName>
</protein>
<sequence length="257" mass="29307">MIQSKNINGLNIRFKKTGEGATVLLLHGWGCDLKIFERVQNELEKKFQVYSIDFPGFGESDPPKEIWGVEEYTQFIESFIKTENIKNPILIGHSFGGRVSILFSSRNKTEKVILVGSAGVKPKRKLKYYFKVYTYKTIKKIVLLLFSSQKANAILENYRKKNGSSDYQNANGIIRDILVKVVNEDLKHVMPKMKSPTLLIWGENDTETSVSDAKIMEKLIPDAGLVVLKNSGHYSFLEKLNEFLIIVNNFLTAKKEH</sequence>
<gene>
    <name evidence="3" type="ORF">GM418_25265</name>
</gene>
<dbReference type="InterPro" id="IPR050266">
    <property type="entry name" value="AB_hydrolase_sf"/>
</dbReference>
<dbReference type="EMBL" id="CP046401">
    <property type="protein sequence ID" value="QGY46847.1"/>
    <property type="molecule type" value="Genomic_DNA"/>
</dbReference>
<feature type="domain" description="AB hydrolase-1" evidence="2">
    <location>
        <begin position="22"/>
        <end position="239"/>
    </location>
</feature>
<dbReference type="Gene3D" id="3.40.50.1820">
    <property type="entry name" value="alpha/beta hydrolase"/>
    <property type="match status" value="1"/>
</dbReference>
<dbReference type="PANTHER" id="PTHR43798:SF31">
    <property type="entry name" value="AB HYDROLASE SUPERFAMILY PROTEIN YCLE"/>
    <property type="match status" value="1"/>
</dbReference>
<evidence type="ECO:0000313" key="3">
    <source>
        <dbReference type="EMBL" id="QGY46847.1"/>
    </source>
</evidence>
<reference evidence="3 4" key="1">
    <citation type="submission" date="2019-11" db="EMBL/GenBank/DDBJ databases">
        <authorList>
            <person name="Zheng R.K."/>
            <person name="Sun C.M."/>
        </authorList>
    </citation>
    <scope>NUCLEOTIDE SEQUENCE [LARGE SCALE GENOMIC DNA]</scope>
    <source>
        <strain evidence="3 4">WC007</strain>
    </source>
</reference>
<keyword evidence="4" id="KW-1185">Reference proteome</keyword>
<dbReference type="InterPro" id="IPR029058">
    <property type="entry name" value="AB_hydrolase_fold"/>
</dbReference>
<proteinExistence type="predicted"/>
<dbReference type="KEGG" id="mcos:GM418_25265"/>
<dbReference type="Pfam" id="PF00561">
    <property type="entry name" value="Abhydrolase_1"/>
    <property type="match status" value="1"/>
</dbReference>
<dbReference type="SUPFAM" id="SSF53474">
    <property type="entry name" value="alpha/beta-Hydrolases"/>
    <property type="match status" value="1"/>
</dbReference>
<evidence type="ECO:0000259" key="2">
    <source>
        <dbReference type="Pfam" id="PF00561"/>
    </source>
</evidence>